<name>A0A0N7F2L7_9PSEU</name>
<keyword evidence="1" id="KW-0812">Transmembrane</keyword>
<dbReference type="AlphaFoldDB" id="A0A0N7F2L7"/>
<feature type="transmembrane region" description="Helical" evidence="1">
    <location>
        <begin position="87"/>
        <end position="106"/>
    </location>
</feature>
<feature type="transmembrane region" description="Helical" evidence="1">
    <location>
        <begin position="22"/>
        <end position="41"/>
    </location>
</feature>
<dbReference type="STRING" id="860235.AOZ06_03920"/>
<dbReference type="OrthoDB" id="4935320at2"/>
<gene>
    <name evidence="2" type="ORF">AOZ06_03920</name>
</gene>
<dbReference type="Gene3D" id="1.20.144.10">
    <property type="entry name" value="Phosphatidic acid phosphatase type 2/haloperoxidase"/>
    <property type="match status" value="1"/>
</dbReference>
<feature type="transmembrane region" description="Helical" evidence="1">
    <location>
        <begin position="146"/>
        <end position="170"/>
    </location>
</feature>
<keyword evidence="1" id="KW-0472">Membrane</keyword>
<dbReference type="RefSeq" id="WP_054288159.1">
    <property type="nucleotide sequence ID" value="NZ_CP012752.1"/>
</dbReference>
<proteinExistence type="predicted"/>
<accession>A0A0N7F2L7</accession>
<keyword evidence="3" id="KW-1185">Reference proteome</keyword>
<dbReference type="SUPFAM" id="SSF48317">
    <property type="entry name" value="Acid phosphatase/Vanadium-dependent haloperoxidase"/>
    <property type="match status" value="1"/>
</dbReference>
<dbReference type="Proteomes" id="UP000063699">
    <property type="component" value="Chromosome"/>
</dbReference>
<evidence type="ECO:0000256" key="1">
    <source>
        <dbReference type="SAM" id="Phobius"/>
    </source>
</evidence>
<sequence>MQTAETTPATARHKVARIATEALAPWVWLVAMPYAIAWLGTHHAGKTLLWGTVLTVTGSVIPMGVILYGAKRGKYDSHHVNNREGRLVPILVALISQIVGLVLLIVTGTPVVMWKLTAGIVAVGFFSLAITVGLRWKISLHAAASAGSVVLLVIGYGWWPALLVPLVALVCWSRVELRNHTLQQVLAGVLLGVVAAGAGYWVADALIG</sequence>
<dbReference type="EMBL" id="CP012752">
    <property type="protein sequence ID" value="ALG06183.1"/>
    <property type="molecule type" value="Genomic_DNA"/>
</dbReference>
<protein>
    <recommendedName>
        <fullName evidence="4">Phosphatidic acid phosphatase type 2/haloperoxidase domain-containing protein</fullName>
    </recommendedName>
</protein>
<dbReference type="InterPro" id="IPR036938">
    <property type="entry name" value="PAP2/HPO_sf"/>
</dbReference>
<feature type="transmembrane region" description="Helical" evidence="1">
    <location>
        <begin position="112"/>
        <end position="134"/>
    </location>
</feature>
<keyword evidence="1" id="KW-1133">Transmembrane helix</keyword>
<evidence type="ECO:0008006" key="4">
    <source>
        <dbReference type="Google" id="ProtNLM"/>
    </source>
</evidence>
<reference evidence="2 3" key="1">
    <citation type="submission" date="2015-07" db="EMBL/GenBank/DDBJ databases">
        <title>Genome sequencing of Kibdelosporangium phytohabitans.</title>
        <authorList>
            <person name="Qin S."/>
            <person name="Xing K."/>
        </authorList>
    </citation>
    <scope>NUCLEOTIDE SEQUENCE [LARGE SCALE GENOMIC DNA]</scope>
    <source>
        <strain evidence="2 3">KLBMP1111</strain>
    </source>
</reference>
<evidence type="ECO:0000313" key="2">
    <source>
        <dbReference type="EMBL" id="ALG06183.1"/>
    </source>
</evidence>
<dbReference type="KEGG" id="kphy:AOZ06_03920"/>
<evidence type="ECO:0000313" key="3">
    <source>
        <dbReference type="Proteomes" id="UP000063699"/>
    </source>
</evidence>
<feature type="transmembrane region" description="Helical" evidence="1">
    <location>
        <begin position="47"/>
        <end position="67"/>
    </location>
</feature>
<organism evidence="2 3">
    <name type="scientific">Kibdelosporangium phytohabitans</name>
    <dbReference type="NCBI Taxonomy" id="860235"/>
    <lineage>
        <taxon>Bacteria</taxon>
        <taxon>Bacillati</taxon>
        <taxon>Actinomycetota</taxon>
        <taxon>Actinomycetes</taxon>
        <taxon>Pseudonocardiales</taxon>
        <taxon>Pseudonocardiaceae</taxon>
        <taxon>Kibdelosporangium</taxon>
    </lineage>
</organism>
<feature type="transmembrane region" description="Helical" evidence="1">
    <location>
        <begin position="182"/>
        <end position="203"/>
    </location>
</feature>